<feature type="site" description="Transition state stabilizer" evidence="6">
    <location>
        <position position="176"/>
    </location>
</feature>
<feature type="binding site" evidence="6">
    <location>
        <begin position="321"/>
        <end position="325"/>
    </location>
    <ligand>
        <name>ATP</name>
        <dbReference type="ChEBI" id="CHEBI:30616"/>
    </ligand>
</feature>
<dbReference type="CDD" id="cd24010">
    <property type="entry name" value="ASKHA_NBD_AcK_PK"/>
    <property type="match status" value="1"/>
</dbReference>
<dbReference type="UniPathway" id="UPA00340">
    <property type="reaction ID" value="UER00458"/>
</dbReference>
<accession>A0A0F6CKX9</accession>
<feature type="binding site" evidence="6">
    <location>
        <position position="375"/>
    </location>
    <ligand>
        <name>Mg(2+)</name>
        <dbReference type="ChEBI" id="CHEBI:18420"/>
    </ligand>
</feature>
<comment type="pathway">
    <text evidence="6">Metabolic intermediate biosynthesis; acetyl-CoA biosynthesis; acetyl-CoA from acetate: step 1/2.</text>
</comment>
<evidence type="ECO:0000256" key="4">
    <source>
        <dbReference type="ARBA" id="ARBA00022777"/>
    </source>
</evidence>
<keyword evidence="2 6" id="KW-0808">Transferase</keyword>
<evidence type="ECO:0000256" key="1">
    <source>
        <dbReference type="ARBA" id="ARBA00008748"/>
    </source>
</evidence>
<comment type="function">
    <text evidence="6">Catalyzes the formation of acetyl phosphate from acetate and ATP. Can also catalyze the reverse reaction.</text>
</comment>
<feature type="binding site" evidence="6">
    <location>
        <begin position="202"/>
        <end position="206"/>
    </location>
    <ligand>
        <name>ATP</name>
        <dbReference type="ChEBI" id="CHEBI:30616"/>
    </ligand>
</feature>
<dbReference type="GO" id="GO:0006083">
    <property type="term" value="P:acetate metabolic process"/>
    <property type="evidence" value="ECO:0007669"/>
    <property type="project" value="TreeGrafter"/>
</dbReference>
<dbReference type="HOGENOM" id="CLU_020352_0_0_14"/>
<evidence type="ECO:0000313" key="9">
    <source>
        <dbReference type="Proteomes" id="UP000018735"/>
    </source>
</evidence>
<comment type="catalytic activity">
    <reaction evidence="6">
        <text>acetate + ATP = acetyl phosphate + ADP</text>
        <dbReference type="Rhea" id="RHEA:11352"/>
        <dbReference type="ChEBI" id="CHEBI:22191"/>
        <dbReference type="ChEBI" id="CHEBI:30089"/>
        <dbReference type="ChEBI" id="CHEBI:30616"/>
        <dbReference type="ChEBI" id="CHEBI:456216"/>
        <dbReference type="EC" id="2.7.2.1"/>
    </reaction>
</comment>
<evidence type="ECO:0000313" key="8">
    <source>
        <dbReference type="EMBL" id="AHB99751.1"/>
    </source>
</evidence>
<sequence length="388" mass="43572">MNKILVINAGSSSIKFQLYDANEKVLAKGLCERIFIDGAFKYEFEDGIKDEGNSAFPAHKEALTHLLESLKKHKVINDLSEIVGVGHRVVQGAYWTDSTLITPQVLEKIYELAKLAPLHNKPEADVIDVVQKLIPKAKNVAVFDTSFHTTMPEVAYEYAIPREWKEKHLVRRYGYHGTSYRYVTKRFEQLLNKKAVNLVICHLGNGASIAAIKDSESINTSMGFTPLEGLVMGTRSGDIDPSVVQYIAKQTNKTLDQVIDDLNKKSGLLGLSSYADMRDVTSNLPKTQLTLDIYTQRVADYIVKYANQINAPIDGLVFTAGVGENASLIVQEVVNKVHLLKVSLDPKAFEQKYSDYRKLSDDKSKLNVYQVRTNEEIMIMRDVVRLSK</sequence>
<feature type="binding site" evidence="6">
    <location>
        <position position="15"/>
    </location>
    <ligand>
        <name>ATP</name>
        <dbReference type="ChEBI" id="CHEBI:30616"/>
    </ligand>
</feature>
<dbReference type="InterPro" id="IPR004372">
    <property type="entry name" value="Ac/propionate_kinase"/>
</dbReference>
<feature type="site" description="Transition state stabilizer" evidence="6">
    <location>
        <position position="235"/>
    </location>
</feature>
<evidence type="ECO:0000256" key="6">
    <source>
        <dbReference type="HAMAP-Rule" id="MF_00020"/>
    </source>
</evidence>
<evidence type="ECO:0000256" key="7">
    <source>
        <dbReference type="RuleBase" id="RU003835"/>
    </source>
</evidence>
<dbReference type="KEGG" id="mgz:GCW_02760"/>
<reference evidence="8 9" key="1">
    <citation type="journal article" date="2011" name="PLoS ONE">
        <title>Core proteome of the minimal cell: comparative proteomics of three mollicute species.</title>
        <authorList>
            <person name="Fisunov G.Y."/>
            <person name="Alexeev D.G."/>
            <person name="Bazaleev N.A."/>
            <person name="Ladygina V.G."/>
            <person name="Galyamina M.A."/>
            <person name="Kondratov I.G."/>
            <person name="Zhukova N.A."/>
            <person name="Serebryakova M.V."/>
            <person name="Demina I.A."/>
            <person name="Govorun V.M."/>
        </authorList>
    </citation>
    <scope>NUCLEOTIDE SEQUENCE [LARGE SCALE GENOMIC DNA]</scope>
    <source>
        <strain evidence="8 9">S6</strain>
    </source>
</reference>
<keyword evidence="6" id="KW-0479">Metal-binding</keyword>
<dbReference type="AlphaFoldDB" id="A0A0F6CKX9"/>
<dbReference type="GO" id="GO:0005524">
    <property type="term" value="F:ATP binding"/>
    <property type="evidence" value="ECO:0007669"/>
    <property type="project" value="UniProtKB-KW"/>
</dbReference>
<organism evidence="8 9">
    <name type="scientific">Mycoplasmoides gallisepticum S6</name>
    <dbReference type="NCBI Taxonomy" id="1006581"/>
    <lineage>
        <taxon>Bacteria</taxon>
        <taxon>Bacillati</taxon>
        <taxon>Mycoplasmatota</taxon>
        <taxon>Mycoplasmoidales</taxon>
        <taxon>Mycoplasmoidaceae</taxon>
        <taxon>Mycoplasmoides</taxon>
    </lineage>
</organism>
<name>A0A0F6CKX9_MYCGL</name>
<dbReference type="PROSITE" id="PS01075">
    <property type="entry name" value="ACETATE_KINASE_1"/>
    <property type="match status" value="1"/>
</dbReference>
<dbReference type="Proteomes" id="UP000018735">
    <property type="component" value="Chromosome"/>
</dbReference>
<evidence type="ECO:0000256" key="3">
    <source>
        <dbReference type="ARBA" id="ARBA00022741"/>
    </source>
</evidence>
<dbReference type="GO" id="GO:0008776">
    <property type="term" value="F:acetate kinase activity"/>
    <property type="evidence" value="ECO:0007669"/>
    <property type="project" value="UniProtKB-UniRule"/>
</dbReference>
<proteinExistence type="inferred from homology"/>
<gene>
    <name evidence="6 8" type="primary">ackA</name>
    <name evidence="8" type="ORF">GCW_02760</name>
</gene>
<keyword evidence="5 6" id="KW-0067">ATP-binding</keyword>
<keyword evidence="6" id="KW-0460">Magnesium</keyword>
<dbReference type="EC" id="2.7.2.1" evidence="6"/>
<feature type="active site" description="Proton donor/acceptor" evidence="6">
    <location>
        <position position="144"/>
    </location>
</feature>
<dbReference type="EMBL" id="CP006916">
    <property type="protein sequence ID" value="AHB99751.1"/>
    <property type="molecule type" value="Genomic_DNA"/>
</dbReference>
<dbReference type="PIRSF" id="PIRSF000722">
    <property type="entry name" value="Acetate_prop_kin"/>
    <property type="match status" value="1"/>
</dbReference>
<comment type="cofactor">
    <cofactor evidence="6">
        <name>Mg(2+)</name>
        <dbReference type="ChEBI" id="CHEBI:18420"/>
    </cofactor>
    <cofactor evidence="6">
        <name>Mn(2+)</name>
        <dbReference type="ChEBI" id="CHEBI:29035"/>
    </cofactor>
    <text evidence="6">Mg(2+). Can also accept Mn(2+).</text>
</comment>
<dbReference type="HAMAP" id="MF_00020">
    <property type="entry name" value="Acetate_kinase"/>
    <property type="match status" value="1"/>
</dbReference>
<evidence type="ECO:0000256" key="5">
    <source>
        <dbReference type="ARBA" id="ARBA00022840"/>
    </source>
</evidence>
<dbReference type="InterPro" id="IPR043129">
    <property type="entry name" value="ATPase_NBD"/>
</dbReference>
<keyword evidence="6" id="KW-0963">Cytoplasm</keyword>
<dbReference type="PANTHER" id="PTHR21060:SF15">
    <property type="entry name" value="ACETATE KINASE-RELATED"/>
    <property type="match status" value="1"/>
</dbReference>
<dbReference type="GO" id="GO:0005737">
    <property type="term" value="C:cytoplasm"/>
    <property type="evidence" value="ECO:0007669"/>
    <property type="project" value="UniProtKB-SubCell"/>
</dbReference>
<keyword evidence="4 6" id="KW-0418">Kinase</keyword>
<dbReference type="InterPro" id="IPR000890">
    <property type="entry name" value="Aliphatic_acid_kin_short-chain"/>
</dbReference>
<evidence type="ECO:0000256" key="2">
    <source>
        <dbReference type="ARBA" id="ARBA00022679"/>
    </source>
</evidence>
<dbReference type="Pfam" id="PF00871">
    <property type="entry name" value="Acetate_kinase"/>
    <property type="match status" value="1"/>
</dbReference>
<dbReference type="Gene3D" id="3.30.420.40">
    <property type="match status" value="2"/>
</dbReference>
<feature type="binding site" evidence="6">
    <location>
        <begin position="276"/>
        <end position="278"/>
    </location>
    <ligand>
        <name>ATP</name>
        <dbReference type="ChEBI" id="CHEBI:30616"/>
    </ligand>
</feature>
<dbReference type="SUPFAM" id="SSF53067">
    <property type="entry name" value="Actin-like ATPase domain"/>
    <property type="match status" value="2"/>
</dbReference>
<dbReference type="PRINTS" id="PR00471">
    <property type="entry name" value="ACETATEKNASE"/>
</dbReference>
<feature type="binding site" evidence="6">
    <location>
        <position position="88"/>
    </location>
    <ligand>
        <name>substrate</name>
    </ligand>
</feature>
<dbReference type="GO" id="GO:0000287">
    <property type="term" value="F:magnesium ion binding"/>
    <property type="evidence" value="ECO:0007669"/>
    <property type="project" value="UniProtKB-UniRule"/>
</dbReference>
<dbReference type="eggNOG" id="COG0282">
    <property type="taxonomic scope" value="Bacteria"/>
</dbReference>
<dbReference type="InterPro" id="IPR023865">
    <property type="entry name" value="Aliphatic_acid_kinase_CS"/>
</dbReference>
<feature type="binding site" evidence="6">
    <location>
        <position position="8"/>
    </location>
    <ligand>
        <name>Mg(2+)</name>
        <dbReference type="ChEBI" id="CHEBI:18420"/>
    </ligand>
</feature>
<dbReference type="NCBIfam" id="TIGR00016">
    <property type="entry name" value="ackA"/>
    <property type="match status" value="1"/>
</dbReference>
<dbReference type="RefSeq" id="WP_011884673.1">
    <property type="nucleotide sequence ID" value="NC_023030.2"/>
</dbReference>
<comment type="subunit">
    <text evidence="6">Homodimer.</text>
</comment>
<protein>
    <recommendedName>
        <fullName evidence="6">Acetate kinase</fullName>
        <ecNumber evidence="6">2.7.2.1</ecNumber>
    </recommendedName>
    <alternativeName>
        <fullName evidence="6">Acetokinase</fullName>
    </alternativeName>
</protein>
<dbReference type="PANTHER" id="PTHR21060">
    <property type="entry name" value="ACETATE KINASE"/>
    <property type="match status" value="1"/>
</dbReference>
<keyword evidence="3 6" id="KW-0547">Nucleotide-binding</keyword>
<comment type="similarity">
    <text evidence="1 6 7">Belongs to the acetokinase family.</text>
</comment>
<dbReference type="GO" id="GO:0006085">
    <property type="term" value="P:acetyl-CoA biosynthetic process"/>
    <property type="evidence" value="ECO:0007669"/>
    <property type="project" value="UniProtKB-UniRule"/>
</dbReference>
<comment type="subcellular location">
    <subcellularLocation>
        <location evidence="6">Cytoplasm</location>
    </subcellularLocation>
</comment>